<dbReference type="AlphaFoldDB" id="A0AAE3E7M0"/>
<protein>
    <submittedName>
        <fullName evidence="1">Uncharacterized protein</fullName>
    </submittedName>
</protein>
<organism evidence="1 2">
    <name type="scientific">Hominifimenecus microfluidus</name>
    <dbReference type="NCBI Taxonomy" id="2885348"/>
    <lineage>
        <taxon>Bacteria</taxon>
        <taxon>Bacillati</taxon>
        <taxon>Bacillota</taxon>
        <taxon>Clostridia</taxon>
        <taxon>Lachnospirales</taxon>
        <taxon>Lachnospiraceae</taxon>
        <taxon>Hominifimenecus</taxon>
    </lineage>
</organism>
<comment type="caution">
    <text evidence="1">The sequence shown here is derived from an EMBL/GenBank/DDBJ whole genome shotgun (WGS) entry which is preliminary data.</text>
</comment>
<gene>
    <name evidence="1" type="ORF">LKD81_00550</name>
</gene>
<reference evidence="1" key="1">
    <citation type="submission" date="2021-10" db="EMBL/GenBank/DDBJ databases">
        <title>Anaerobic single-cell dispensing facilitates the cultivation of human gut bacteria.</title>
        <authorList>
            <person name="Afrizal A."/>
        </authorList>
    </citation>
    <scope>NUCLEOTIDE SEQUENCE</scope>
    <source>
        <strain evidence="1">CLA-AA-H215</strain>
    </source>
</reference>
<dbReference type="RefSeq" id="WP_308452327.1">
    <property type="nucleotide sequence ID" value="NZ_JAJEQR010000002.1"/>
</dbReference>
<dbReference type="Proteomes" id="UP001198182">
    <property type="component" value="Unassembled WGS sequence"/>
</dbReference>
<evidence type="ECO:0000313" key="2">
    <source>
        <dbReference type="Proteomes" id="UP001198182"/>
    </source>
</evidence>
<name>A0AAE3E7M0_9FIRM</name>
<evidence type="ECO:0000313" key="1">
    <source>
        <dbReference type="EMBL" id="MCC2229489.1"/>
    </source>
</evidence>
<proteinExistence type="predicted"/>
<sequence>MVEKFIKWAENALQDAELSNVVALNFNLYEDQDSFWAIEIVGTSSFDENDADWACDEVFVTRDNPFTWEEETDCDAILEEVTEWIGDLMDGTVLMEMLERLQGIGVGFVDGDIEIVYKKE</sequence>
<keyword evidence="2" id="KW-1185">Reference proteome</keyword>
<accession>A0AAE3E7M0</accession>
<dbReference type="EMBL" id="JAJEQR010000002">
    <property type="protein sequence ID" value="MCC2229489.1"/>
    <property type="molecule type" value="Genomic_DNA"/>
</dbReference>